<accession>A0A5B7FJK6</accession>
<name>A0A5B7FJK6_PORTR</name>
<feature type="region of interest" description="Disordered" evidence="1">
    <location>
        <begin position="79"/>
        <end position="98"/>
    </location>
</feature>
<comment type="caution">
    <text evidence="2">The sequence shown here is derived from an EMBL/GenBank/DDBJ whole genome shotgun (WGS) entry which is preliminary data.</text>
</comment>
<keyword evidence="3" id="KW-1185">Reference proteome</keyword>
<dbReference type="EMBL" id="VSRR010006685">
    <property type="protein sequence ID" value="MPC45349.1"/>
    <property type="molecule type" value="Genomic_DNA"/>
</dbReference>
<dbReference type="AlphaFoldDB" id="A0A5B7FJK6"/>
<sequence length="98" mass="10576">MTCHSLGRLQYSLSLSLRWVQAGECECVWTQAEYKRFLAVATRASYWTARVLTTTTNGAFAVLNCGILVRCQFVPGARSNTGDGPALSQATALPSCNG</sequence>
<evidence type="ECO:0000313" key="2">
    <source>
        <dbReference type="EMBL" id="MPC45349.1"/>
    </source>
</evidence>
<dbReference type="Proteomes" id="UP000324222">
    <property type="component" value="Unassembled WGS sequence"/>
</dbReference>
<protein>
    <submittedName>
        <fullName evidence="2">Uncharacterized protein</fullName>
    </submittedName>
</protein>
<evidence type="ECO:0000256" key="1">
    <source>
        <dbReference type="SAM" id="MobiDB-lite"/>
    </source>
</evidence>
<reference evidence="2 3" key="1">
    <citation type="submission" date="2019-05" db="EMBL/GenBank/DDBJ databases">
        <title>Another draft genome of Portunus trituberculatus and its Hox gene families provides insights of decapod evolution.</title>
        <authorList>
            <person name="Jeong J.-H."/>
            <person name="Song I."/>
            <person name="Kim S."/>
            <person name="Choi T."/>
            <person name="Kim D."/>
            <person name="Ryu S."/>
            <person name="Kim W."/>
        </authorList>
    </citation>
    <scope>NUCLEOTIDE SEQUENCE [LARGE SCALE GENOMIC DNA]</scope>
    <source>
        <tissue evidence="2">Muscle</tissue>
    </source>
</reference>
<gene>
    <name evidence="2" type="ORF">E2C01_039047</name>
</gene>
<organism evidence="2 3">
    <name type="scientific">Portunus trituberculatus</name>
    <name type="common">Swimming crab</name>
    <name type="synonym">Neptunus trituberculatus</name>
    <dbReference type="NCBI Taxonomy" id="210409"/>
    <lineage>
        <taxon>Eukaryota</taxon>
        <taxon>Metazoa</taxon>
        <taxon>Ecdysozoa</taxon>
        <taxon>Arthropoda</taxon>
        <taxon>Crustacea</taxon>
        <taxon>Multicrustacea</taxon>
        <taxon>Malacostraca</taxon>
        <taxon>Eumalacostraca</taxon>
        <taxon>Eucarida</taxon>
        <taxon>Decapoda</taxon>
        <taxon>Pleocyemata</taxon>
        <taxon>Brachyura</taxon>
        <taxon>Eubrachyura</taxon>
        <taxon>Portunoidea</taxon>
        <taxon>Portunidae</taxon>
        <taxon>Portuninae</taxon>
        <taxon>Portunus</taxon>
    </lineage>
</organism>
<evidence type="ECO:0000313" key="3">
    <source>
        <dbReference type="Proteomes" id="UP000324222"/>
    </source>
</evidence>
<proteinExistence type="predicted"/>